<proteinExistence type="inferred from homology"/>
<feature type="domain" description="Pyridine nucleotide-disulphide oxidoreductase dimerisation" evidence="5">
    <location>
        <begin position="339"/>
        <end position="444"/>
    </location>
</feature>
<keyword evidence="8" id="KW-1185">Reference proteome</keyword>
<dbReference type="PRINTS" id="PR00368">
    <property type="entry name" value="FADPNR"/>
</dbReference>
<dbReference type="InterPro" id="IPR004099">
    <property type="entry name" value="Pyr_nucl-diS_OxRdtase_dimer"/>
</dbReference>
<name>A0ABZ2HYP6_9HYPH</name>
<evidence type="ECO:0000313" key="8">
    <source>
        <dbReference type="Proteomes" id="UP001369958"/>
    </source>
</evidence>
<gene>
    <name evidence="7" type="ORF">V6617_16145</name>
</gene>
<reference evidence="7 8" key="1">
    <citation type="submission" date="2024-02" db="EMBL/GenBank/DDBJ databases">
        <title>Complete genome sequence of Pelagibacterium nitratireducens ZH15.</title>
        <authorList>
            <person name="Zhao L.H."/>
        </authorList>
    </citation>
    <scope>NUCLEOTIDE SEQUENCE [LARGE SCALE GENOMIC DNA]</scope>
    <source>
        <strain evidence="7 8">ZH15</strain>
    </source>
</reference>
<evidence type="ECO:0000259" key="6">
    <source>
        <dbReference type="Pfam" id="PF07992"/>
    </source>
</evidence>
<dbReference type="InterPro" id="IPR036188">
    <property type="entry name" value="FAD/NAD-bd_sf"/>
</dbReference>
<dbReference type="PRINTS" id="PR00411">
    <property type="entry name" value="PNDRDTASEI"/>
</dbReference>
<dbReference type="PANTHER" id="PTHR43014">
    <property type="entry name" value="MERCURIC REDUCTASE"/>
    <property type="match status" value="1"/>
</dbReference>
<evidence type="ECO:0000313" key="7">
    <source>
        <dbReference type="EMBL" id="WWT32520.1"/>
    </source>
</evidence>
<dbReference type="EC" id="1.-.-.-" evidence="7"/>
<protein>
    <submittedName>
        <fullName evidence="7">NAD(P)/FAD-dependent oxidoreductase</fullName>
        <ecNumber evidence="7">1.-.-.-</ecNumber>
    </submittedName>
</protein>
<feature type="domain" description="FAD/NAD(P)-binding" evidence="6">
    <location>
        <begin position="8"/>
        <end position="320"/>
    </location>
</feature>
<dbReference type="InterPro" id="IPR016156">
    <property type="entry name" value="FAD/NAD-linked_Rdtase_dimer_sf"/>
</dbReference>
<sequence>MAQGDGIDLCIIGAGPAGIAAAERAVARGLRVVLVEAGEFGGVAHNWGAQPAQALAAAAERAHQIRTARDFGLGTDEPRINFARINARIRAMIQEASPTVSPEHLIAQRIETVSGRARFAGPSTIDVGGRSIKASHFLIATGTRPVVPDIPGLDGVPFFTPETIFEVTRRPSHLIVVGAGATGLALAQSHLRLGAKVTLVEMLEPLAGEDPELVDIVLRRMRAEGLELHTHTGIVSVAGGDDQDIVLDIKAGPHEDRIVGSHLLFATGREPDFQGLGLELARVAMQGRRPELGRFGRTANRRIFIVGDAAGHEGVHAARHSAELAVDAITGSVSKEGLVPRIVHTSPAIARVGMTEAQARAKLKDRFEIVRIALAQTDAARARAQPHGQVKIIIDSAGRVLGAGVVGPTAPELVPVFALAIARKMTPSELGGLVAPYPSFAQIIPLAAAEYARDHPGAAPAGWRRLLKRLLP</sequence>
<evidence type="ECO:0000259" key="5">
    <source>
        <dbReference type="Pfam" id="PF02852"/>
    </source>
</evidence>
<organism evidence="7 8">
    <name type="scientific">Pelagibacterium nitratireducens</name>
    <dbReference type="NCBI Taxonomy" id="1046114"/>
    <lineage>
        <taxon>Bacteria</taxon>
        <taxon>Pseudomonadati</taxon>
        <taxon>Pseudomonadota</taxon>
        <taxon>Alphaproteobacteria</taxon>
        <taxon>Hyphomicrobiales</taxon>
        <taxon>Devosiaceae</taxon>
        <taxon>Pelagibacterium</taxon>
    </lineage>
</organism>
<comment type="cofactor">
    <cofactor evidence="1">
        <name>FAD</name>
        <dbReference type="ChEBI" id="CHEBI:57692"/>
    </cofactor>
</comment>
<dbReference type="InterPro" id="IPR001100">
    <property type="entry name" value="Pyr_nuc-diS_OxRdtase"/>
</dbReference>
<keyword evidence="3" id="KW-0285">Flavoprotein</keyword>
<dbReference type="RefSeq" id="WP_338607946.1">
    <property type="nucleotide sequence ID" value="NZ_CP146275.1"/>
</dbReference>
<evidence type="ECO:0000256" key="4">
    <source>
        <dbReference type="ARBA" id="ARBA00022827"/>
    </source>
</evidence>
<dbReference type="Gene3D" id="3.30.390.30">
    <property type="match status" value="1"/>
</dbReference>
<dbReference type="Proteomes" id="UP001369958">
    <property type="component" value="Chromosome"/>
</dbReference>
<keyword evidence="4" id="KW-0274">FAD</keyword>
<dbReference type="PIRSF" id="PIRSF000350">
    <property type="entry name" value="Mercury_reductase_MerA"/>
    <property type="match status" value="1"/>
</dbReference>
<dbReference type="EMBL" id="CP146275">
    <property type="protein sequence ID" value="WWT32520.1"/>
    <property type="molecule type" value="Genomic_DNA"/>
</dbReference>
<evidence type="ECO:0000256" key="2">
    <source>
        <dbReference type="ARBA" id="ARBA00007532"/>
    </source>
</evidence>
<dbReference type="InterPro" id="IPR023753">
    <property type="entry name" value="FAD/NAD-binding_dom"/>
</dbReference>
<dbReference type="Pfam" id="PF07992">
    <property type="entry name" value="Pyr_redox_2"/>
    <property type="match status" value="1"/>
</dbReference>
<evidence type="ECO:0000256" key="1">
    <source>
        <dbReference type="ARBA" id="ARBA00001974"/>
    </source>
</evidence>
<evidence type="ECO:0000256" key="3">
    <source>
        <dbReference type="ARBA" id="ARBA00022630"/>
    </source>
</evidence>
<dbReference type="Gene3D" id="3.50.50.60">
    <property type="entry name" value="FAD/NAD(P)-binding domain"/>
    <property type="match status" value="2"/>
</dbReference>
<comment type="similarity">
    <text evidence="2">Belongs to the class-I pyridine nucleotide-disulfide oxidoreductase family.</text>
</comment>
<dbReference type="Pfam" id="PF02852">
    <property type="entry name" value="Pyr_redox_dim"/>
    <property type="match status" value="1"/>
</dbReference>
<dbReference type="GO" id="GO:0016491">
    <property type="term" value="F:oxidoreductase activity"/>
    <property type="evidence" value="ECO:0007669"/>
    <property type="project" value="UniProtKB-KW"/>
</dbReference>
<dbReference type="SUPFAM" id="SSF51905">
    <property type="entry name" value="FAD/NAD(P)-binding domain"/>
    <property type="match status" value="1"/>
</dbReference>
<dbReference type="SUPFAM" id="SSF55424">
    <property type="entry name" value="FAD/NAD-linked reductases, dimerisation (C-terminal) domain"/>
    <property type="match status" value="1"/>
</dbReference>
<keyword evidence="7" id="KW-0560">Oxidoreductase</keyword>
<accession>A0ABZ2HYP6</accession>